<dbReference type="Proteomes" id="UP000244932">
    <property type="component" value="Unassembled WGS sequence"/>
</dbReference>
<dbReference type="PANTHER" id="PTHR11458">
    <property type="entry name" value="DELTA-AMINOLEVULINIC ACID DEHYDRATASE"/>
    <property type="match status" value="1"/>
</dbReference>
<dbReference type="SMART" id="SM01004">
    <property type="entry name" value="ALAD"/>
    <property type="match status" value="1"/>
</dbReference>
<name>A0A2R8AAW1_9RHOB</name>
<evidence type="ECO:0000256" key="7">
    <source>
        <dbReference type="ARBA" id="ARBA00023244"/>
    </source>
</evidence>
<evidence type="ECO:0000256" key="3">
    <source>
        <dbReference type="ARBA" id="ARBA00012053"/>
    </source>
</evidence>
<feature type="binding site" evidence="10">
    <location>
        <position position="241"/>
    </location>
    <ligand>
        <name>Mg(2+)</name>
        <dbReference type="ChEBI" id="CHEBI:18420"/>
    </ligand>
</feature>
<keyword evidence="14" id="KW-1185">Reference proteome</keyword>
<evidence type="ECO:0000313" key="14">
    <source>
        <dbReference type="Proteomes" id="UP000244932"/>
    </source>
</evidence>
<feature type="active site" description="Schiff-base intermediate with substrate" evidence="9">
    <location>
        <position position="202"/>
    </location>
</feature>
<dbReference type="FunFam" id="3.20.20.70:FF:000019">
    <property type="entry name" value="Delta-aminolevulinic acid dehydratase"/>
    <property type="match status" value="1"/>
</dbReference>
<dbReference type="GO" id="GO:0005829">
    <property type="term" value="C:cytosol"/>
    <property type="evidence" value="ECO:0007669"/>
    <property type="project" value="TreeGrafter"/>
</dbReference>
<evidence type="ECO:0000256" key="1">
    <source>
        <dbReference type="ARBA" id="ARBA00004694"/>
    </source>
</evidence>
<dbReference type="EC" id="4.2.1.24" evidence="3 11"/>
<reference evidence="13 14" key="1">
    <citation type="submission" date="2018-03" db="EMBL/GenBank/DDBJ databases">
        <authorList>
            <person name="Keele B.F."/>
        </authorList>
    </citation>
    <scope>NUCLEOTIDE SEQUENCE [LARGE SCALE GENOMIC DNA]</scope>
    <source>
        <strain evidence="13 14">CeCT 8812</strain>
    </source>
</reference>
<evidence type="ECO:0000256" key="11">
    <source>
        <dbReference type="RuleBase" id="RU000515"/>
    </source>
</evidence>
<dbReference type="PIRSF" id="PIRSF001415">
    <property type="entry name" value="Porphbilin_synth"/>
    <property type="match status" value="1"/>
</dbReference>
<feature type="active site" description="Schiff-base intermediate with substrate" evidence="9">
    <location>
        <position position="256"/>
    </location>
</feature>
<proteinExistence type="inferred from homology"/>
<dbReference type="PRINTS" id="PR00144">
    <property type="entry name" value="DALDHYDRTASE"/>
</dbReference>
<comment type="pathway">
    <text evidence="1">Porphyrin-containing compound metabolism; protoporphyrin-IX biosynthesis; coproporphyrinogen-III from 5-aminolevulinate: step 1/4.</text>
</comment>
<keyword evidence="6 11" id="KW-0456">Lyase</keyword>
<evidence type="ECO:0000256" key="9">
    <source>
        <dbReference type="PIRSR" id="PIRSR001415-1"/>
    </source>
</evidence>
<dbReference type="SUPFAM" id="SSF51569">
    <property type="entry name" value="Aldolase"/>
    <property type="match status" value="1"/>
</dbReference>
<dbReference type="UniPathway" id="UPA00251">
    <property type="reaction ID" value="UER00318"/>
</dbReference>
<keyword evidence="10" id="KW-0460">Magnesium</keyword>
<evidence type="ECO:0000256" key="5">
    <source>
        <dbReference type="ARBA" id="ARBA00023133"/>
    </source>
</evidence>
<dbReference type="RefSeq" id="WP_108782061.1">
    <property type="nucleotide sequence ID" value="NZ_OMKW01000002.1"/>
</dbReference>
<evidence type="ECO:0000256" key="2">
    <source>
        <dbReference type="ARBA" id="ARBA00008055"/>
    </source>
</evidence>
<dbReference type="EMBL" id="OMKW01000002">
    <property type="protein sequence ID" value="SPF29356.1"/>
    <property type="molecule type" value="Genomic_DNA"/>
</dbReference>
<dbReference type="GO" id="GO:0004655">
    <property type="term" value="F:porphobilinogen synthase activity"/>
    <property type="evidence" value="ECO:0007669"/>
    <property type="project" value="UniProtKB-EC"/>
</dbReference>
<dbReference type="Pfam" id="PF00490">
    <property type="entry name" value="ALAD"/>
    <property type="match status" value="1"/>
</dbReference>
<dbReference type="AlphaFoldDB" id="A0A2R8AAW1"/>
<comment type="catalytic activity">
    <reaction evidence="8 11">
        <text>2 5-aminolevulinate = porphobilinogen + 2 H2O + H(+)</text>
        <dbReference type="Rhea" id="RHEA:24064"/>
        <dbReference type="ChEBI" id="CHEBI:15377"/>
        <dbReference type="ChEBI" id="CHEBI:15378"/>
        <dbReference type="ChEBI" id="CHEBI:58126"/>
        <dbReference type="ChEBI" id="CHEBI:356416"/>
        <dbReference type="EC" id="4.2.1.24"/>
    </reaction>
</comment>
<dbReference type="GO" id="GO:0008270">
    <property type="term" value="F:zinc ion binding"/>
    <property type="evidence" value="ECO:0007669"/>
    <property type="project" value="TreeGrafter"/>
</dbReference>
<dbReference type="CDD" id="cd04823">
    <property type="entry name" value="ALAD_PBGS_aspartate_rich"/>
    <property type="match status" value="1"/>
</dbReference>
<evidence type="ECO:0000256" key="6">
    <source>
        <dbReference type="ARBA" id="ARBA00023239"/>
    </source>
</evidence>
<evidence type="ECO:0000313" key="13">
    <source>
        <dbReference type="EMBL" id="SPF29356.1"/>
    </source>
</evidence>
<comment type="similarity">
    <text evidence="2 12">Belongs to the ALAD family.</text>
</comment>
<evidence type="ECO:0000256" key="8">
    <source>
        <dbReference type="ARBA" id="ARBA00047651"/>
    </source>
</evidence>
<dbReference type="InterPro" id="IPR030656">
    <property type="entry name" value="ALAD_AS"/>
</dbReference>
<dbReference type="PANTHER" id="PTHR11458:SF0">
    <property type="entry name" value="DELTA-AMINOLEVULINIC ACID DEHYDRATASE"/>
    <property type="match status" value="1"/>
</dbReference>
<dbReference type="NCBIfam" id="NF006762">
    <property type="entry name" value="PRK09283.1"/>
    <property type="match status" value="1"/>
</dbReference>
<evidence type="ECO:0000256" key="10">
    <source>
        <dbReference type="PIRSR" id="PIRSR001415-5"/>
    </source>
</evidence>
<keyword evidence="5" id="KW-0350">Heme biosynthesis</keyword>
<dbReference type="GO" id="GO:0006782">
    <property type="term" value="P:protoporphyrinogen IX biosynthetic process"/>
    <property type="evidence" value="ECO:0007669"/>
    <property type="project" value="UniProtKB-UniPathway"/>
</dbReference>
<keyword evidence="10" id="KW-0479">Metal-binding</keyword>
<dbReference type="InterPro" id="IPR001731">
    <property type="entry name" value="ALAD"/>
</dbReference>
<dbReference type="PROSITE" id="PS00169">
    <property type="entry name" value="D_ALA_DEHYDRATASE"/>
    <property type="match status" value="1"/>
</dbReference>
<gene>
    <name evidence="13" type="primary">hemB</name>
    <name evidence="13" type="ORF">POI8812_01664</name>
</gene>
<evidence type="ECO:0000256" key="12">
    <source>
        <dbReference type="RuleBase" id="RU004161"/>
    </source>
</evidence>
<keyword evidence="7 11" id="KW-0627">Porphyrin biosynthesis</keyword>
<dbReference type="InterPro" id="IPR013785">
    <property type="entry name" value="Aldolase_TIM"/>
</dbReference>
<sequence>MPHPAAPFPMTRPRRLRQSDWMRRLVRETSLGVDDLIWPLFVVDGQNERQDIPSMPGVQRVSVDLVAEMANEAAGLGIPAIALFPYTDPSVKTPGAEEAWNPENLVNRATREVKRQVPDIGVMLDVALDPYNSDGHDGIVRDGVILNDETLMALEKQALAQAEAGCDILGPSDMMDGRVAIIRQALEQHDFPDVAILSYAAKYASAFYGPFRDAVGATGALKGDKKTYQMDPANTDEALREIAIDLSEGADMVMVKPGMPYLDICTRVKREFGVPTYAYQVSGEYAMIKAAAHNGWIDGQKAMIESLGAFKRAGCDGILTYFAKDVAQLIAEEGPLG</sequence>
<evidence type="ECO:0000256" key="4">
    <source>
        <dbReference type="ARBA" id="ARBA00020771"/>
    </source>
</evidence>
<comment type="subunit">
    <text evidence="11">Homooctamer.</text>
</comment>
<organism evidence="13 14">
    <name type="scientific">Pontivivens insulae</name>
    <dbReference type="NCBI Taxonomy" id="1639689"/>
    <lineage>
        <taxon>Bacteria</taxon>
        <taxon>Pseudomonadati</taxon>
        <taxon>Pseudomonadota</taxon>
        <taxon>Alphaproteobacteria</taxon>
        <taxon>Rhodobacterales</taxon>
        <taxon>Paracoccaceae</taxon>
        <taxon>Pontivivens</taxon>
    </lineage>
</organism>
<accession>A0A2R8AAW1</accession>
<dbReference type="Gene3D" id="3.20.20.70">
    <property type="entry name" value="Aldolase class I"/>
    <property type="match status" value="1"/>
</dbReference>
<dbReference type="OrthoDB" id="9805001at2"/>
<protein>
    <recommendedName>
        <fullName evidence="4 11">Delta-aminolevulinic acid dehydratase</fullName>
        <ecNumber evidence="3 11">4.2.1.24</ecNumber>
    </recommendedName>
</protein>